<dbReference type="Proteomes" id="UP000002872">
    <property type="component" value="Unassembled WGS sequence"/>
</dbReference>
<dbReference type="InParanoid" id="I3EDN7"/>
<keyword evidence="1" id="KW-1133">Transmembrane helix</keyword>
<dbReference type="VEuPathDB" id="MicrosporidiaDB:NEQG_02457"/>
<protein>
    <submittedName>
        <fullName evidence="2">Uncharacterized protein</fullName>
    </submittedName>
</protein>
<name>I3EDN7_NEMP3</name>
<dbReference type="OrthoDB" id="10421005at2759"/>
<keyword evidence="1" id="KW-0472">Membrane</keyword>
<gene>
    <name evidence="2" type="ORF">NEQG_02457</name>
</gene>
<feature type="transmembrane region" description="Helical" evidence="1">
    <location>
        <begin position="327"/>
        <end position="349"/>
    </location>
</feature>
<evidence type="ECO:0000256" key="1">
    <source>
        <dbReference type="SAM" id="Phobius"/>
    </source>
</evidence>
<feature type="transmembrane region" description="Helical" evidence="1">
    <location>
        <begin position="291"/>
        <end position="315"/>
    </location>
</feature>
<dbReference type="AlphaFoldDB" id="I3EDN7"/>
<reference evidence="2" key="1">
    <citation type="submission" date="2011-01" db="EMBL/GenBank/DDBJ databases">
        <title>The Genome Sequence of Nematocida parisii strain ERTm3.</title>
        <authorList>
            <consortium name="The Broad Institute Genome Sequencing Platform"/>
            <consortium name="The Broad Institute Genome Sequencing Center for Infectious Disease"/>
            <person name="Cuomo C."/>
            <person name="Troemel E."/>
            <person name="Young S.K."/>
            <person name="Zeng Q."/>
            <person name="Gargeya S."/>
            <person name="Fitzgerald M."/>
            <person name="Haas B."/>
            <person name="Abouelleil A."/>
            <person name="Alvarado L."/>
            <person name="Arachchi H.M."/>
            <person name="Berlin A."/>
            <person name="Chapman S.B."/>
            <person name="Gearin G."/>
            <person name="Goldberg J."/>
            <person name="Griggs A."/>
            <person name="Gujja S."/>
            <person name="Hansen M."/>
            <person name="Heiman D."/>
            <person name="Howarth C."/>
            <person name="Larimer J."/>
            <person name="Lui A."/>
            <person name="MacDonald P.J.P."/>
            <person name="McCowen C."/>
            <person name="Montmayeur A."/>
            <person name="Murphy C."/>
            <person name="Neiman D."/>
            <person name="Pearson M."/>
            <person name="Priest M."/>
            <person name="Roberts A."/>
            <person name="Saif S."/>
            <person name="Shea T."/>
            <person name="Sisk P."/>
            <person name="Stolte C."/>
            <person name="Sykes S."/>
            <person name="Wortman J."/>
            <person name="Nusbaum C."/>
            <person name="Birren B."/>
        </authorList>
    </citation>
    <scope>NUCLEOTIDE SEQUENCE</scope>
    <source>
        <strain evidence="2">ERTm3</strain>
    </source>
</reference>
<feature type="transmembrane region" description="Helical" evidence="1">
    <location>
        <begin position="249"/>
        <end position="271"/>
    </location>
</feature>
<feature type="transmembrane region" description="Helical" evidence="1">
    <location>
        <begin position="361"/>
        <end position="387"/>
    </location>
</feature>
<evidence type="ECO:0000313" key="3">
    <source>
        <dbReference type="Proteomes" id="UP000002872"/>
    </source>
</evidence>
<evidence type="ECO:0000313" key="2">
    <source>
        <dbReference type="EMBL" id="EIJ87334.1"/>
    </source>
</evidence>
<accession>I3EDN7</accession>
<sequence>MVDDKTEERYSHDYAEIYTQEDNDNLLELIRHIHELSGIIIKEMHLTPLDAHKSELLKIHNQIQKLELACNNSMLSETSVVRSEENKIADQHIINIQEMFKKLNNLANPPIKSKNNNKIQHLITSICNKMADLDIIPCPVALIRINSIYSVPKDSILLQKSNNSSLNVAPRHLAQMVNNEMSNSPSSNLLTTCTNNITSTFNNTRAQPASTCNANDISLIQINVHKTNPPVPNQEVSKITKFLYYVFEIYRFILIPASFFISMFSLSLQSGLFIGYLQHQQNISLYILQNYYVAMICAYFLIGYFGIIMEVITYISFMLEFCKNKCVIVMFGTLIEVVLLKLPAILAYICFKHIEHVKMVVFLGLVARAVFLILGIADYIFSSLTISSSFPRRDLFFNYIPRENRKRALLVLLYIIFFIFMYLLDILFLSRVEIVSNYNRTVFVIT</sequence>
<proteinExistence type="predicted"/>
<keyword evidence="3" id="KW-1185">Reference proteome</keyword>
<feature type="transmembrane region" description="Helical" evidence="1">
    <location>
        <begin position="408"/>
        <end position="429"/>
    </location>
</feature>
<dbReference type="HOGENOM" id="CLU_614064_0_0_1"/>
<organism evidence="2 3">
    <name type="scientific">Nematocida parisii (strain ERTm3)</name>
    <name type="common">Nematode killer fungus</name>
    <dbReference type="NCBI Taxonomy" id="935791"/>
    <lineage>
        <taxon>Eukaryota</taxon>
        <taxon>Fungi</taxon>
        <taxon>Fungi incertae sedis</taxon>
        <taxon>Microsporidia</taxon>
        <taxon>Nematocida</taxon>
    </lineage>
</organism>
<keyword evidence="1" id="KW-0812">Transmembrane</keyword>
<dbReference type="EMBL" id="GL870883">
    <property type="protein sequence ID" value="EIJ87334.1"/>
    <property type="molecule type" value="Genomic_DNA"/>
</dbReference>